<comment type="caution">
    <text evidence="2">The sequence shown here is derived from an EMBL/GenBank/DDBJ whole genome shotgun (WGS) entry which is preliminary data.</text>
</comment>
<gene>
    <name evidence="2" type="ORF">Gotri_006738</name>
</gene>
<dbReference type="EMBL" id="JABEZW010229708">
    <property type="protein sequence ID" value="MBA0789642.1"/>
    <property type="molecule type" value="Genomic_DNA"/>
</dbReference>
<accession>A0A7J9FWC0</accession>
<feature type="region of interest" description="Disordered" evidence="1">
    <location>
        <begin position="1"/>
        <end position="22"/>
    </location>
</feature>
<organism evidence="2 3">
    <name type="scientific">Gossypium trilobum</name>
    <dbReference type="NCBI Taxonomy" id="34281"/>
    <lineage>
        <taxon>Eukaryota</taxon>
        <taxon>Viridiplantae</taxon>
        <taxon>Streptophyta</taxon>
        <taxon>Embryophyta</taxon>
        <taxon>Tracheophyta</taxon>
        <taxon>Spermatophyta</taxon>
        <taxon>Magnoliopsida</taxon>
        <taxon>eudicotyledons</taxon>
        <taxon>Gunneridae</taxon>
        <taxon>Pentapetalae</taxon>
        <taxon>rosids</taxon>
        <taxon>malvids</taxon>
        <taxon>Malvales</taxon>
        <taxon>Malvaceae</taxon>
        <taxon>Malvoideae</taxon>
        <taxon>Gossypium</taxon>
    </lineage>
</organism>
<reference evidence="2 3" key="1">
    <citation type="journal article" date="2019" name="Genome Biol. Evol.">
        <title>Insights into the evolution of the New World diploid cottons (Gossypium, subgenus Houzingenia) based on genome sequencing.</title>
        <authorList>
            <person name="Grover C.E."/>
            <person name="Arick M.A. 2nd"/>
            <person name="Thrash A."/>
            <person name="Conover J.L."/>
            <person name="Sanders W.S."/>
            <person name="Peterson D.G."/>
            <person name="Frelichowski J.E."/>
            <person name="Scheffler J.A."/>
            <person name="Scheffler B.E."/>
            <person name="Wendel J.F."/>
        </authorList>
    </citation>
    <scope>NUCLEOTIDE SEQUENCE [LARGE SCALE GENOMIC DNA]</scope>
    <source>
        <strain evidence="2">8</strain>
        <tissue evidence="2">Leaf</tissue>
    </source>
</reference>
<protein>
    <submittedName>
        <fullName evidence="2">Uncharacterized protein</fullName>
    </submittedName>
</protein>
<evidence type="ECO:0000313" key="3">
    <source>
        <dbReference type="Proteomes" id="UP000593568"/>
    </source>
</evidence>
<dbReference type="AlphaFoldDB" id="A0A7J9FWC0"/>
<sequence>MSELPYDAYESYEHKDKSKYPEEPILEALPSREEVVHDVHNSNHDEHCITNNRSGLDDGNQQDFGIRDYVDEQNILEGVPDQINVETNITVDVAANVKVEVANNMERKLILNESVEEPIHFLAIVEKVPTEKIDKPDS</sequence>
<evidence type="ECO:0000313" key="2">
    <source>
        <dbReference type="EMBL" id="MBA0789642.1"/>
    </source>
</evidence>
<feature type="compositionally biased region" description="Basic and acidic residues" evidence="1">
    <location>
        <begin position="11"/>
        <end position="22"/>
    </location>
</feature>
<evidence type="ECO:0000256" key="1">
    <source>
        <dbReference type="SAM" id="MobiDB-lite"/>
    </source>
</evidence>
<feature type="non-terminal residue" evidence="2">
    <location>
        <position position="138"/>
    </location>
</feature>
<keyword evidence="3" id="KW-1185">Reference proteome</keyword>
<proteinExistence type="predicted"/>
<name>A0A7J9FWC0_9ROSI</name>
<dbReference type="Proteomes" id="UP000593568">
    <property type="component" value="Unassembled WGS sequence"/>
</dbReference>